<comment type="caution">
    <text evidence="2">The sequence shown here is derived from an EMBL/GenBank/DDBJ whole genome shotgun (WGS) entry which is preliminary data.</text>
</comment>
<keyword evidence="1 2" id="KW-0456">Lyase</keyword>
<dbReference type="RefSeq" id="WP_021029749.1">
    <property type="nucleotide sequence ID" value="NZ_AFNT02000055.1"/>
</dbReference>
<dbReference type="Pfam" id="PF00701">
    <property type="entry name" value="DHDPS"/>
    <property type="match status" value="1"/>
</dbReference>
<dbReference type="EMBL" id="AFNT02000055">
    <property type="protein sequence ID" value="ERJ04824.1"/>
    <property type="molecule type" value="Genomic_DNA"/>
</dbReference>
<reference evidence="2 3" key="1">
    <citation type="journal article" date="2011" name="J. Bacteriol.">
        <title>Genome sequence of Halorhabdus tiamatea, the first archaeon isolated from a deep-sea anoxic brine lake.</title>
        <authorList>
            <person name="Antunes A."/>
            <person name="Alam I."/>
            <person name="Bajic V.B."/>
            <person name="Stingl U."/>
        </authorList>
    </citation>
    <scope>NUCLEOTIDE SEQUENCE [LARGE SCALE GENOMIC DNA]</scope>
    <source>
        <strain evidence="2 3">SARL4B</strain>
    </source>
</reference>
<proteinExistence type="predicted"/>
<dbReference type="SUPFAM" id="SSF51569">
    <property type="entry name" value="Aldolase"/>
    <property type="match status" value="1"/>
</dbReference>
<feature type="non-terminal residue" evidence="2">
    <location>
        <position position="91"/>
    </location>
</feature>
<dbReference type="EC" id="4.3.3.7" evidence="2"/>
<evidence type="ECO:0000313" key="3">
    <source>
        <dbReference type="Proteomes" id="UP000003861"/>
    </source>
</evidence>
<evidence type="ECO:0000313" key="2">
    <source>
        <dbReference type="EMBL" id="ERJ04824.1"/>
    </source>
</evidence>
<reference evidence="2 3" key="2">
    <citation type="journal article" date="2013" name="PLoS ONE">
        <title>INDIGO - INtegrated Data Warehouse of MIcrobial GenOmes with Examples from the Red Sea Extremophiles.</title>
        <authorList>
            <person name="Alam I."/>
            <person name="Antunes A."/>
            <person name="Kamau A.A."/>
            <person name="Ba Alawi W."/>
            <person name="Kalkatawi M."/>
            <person name="Stingl U."/>
            <person name="Bajic V.B."/>
        </authorList>
    </citation>
    <scope>NUCLEOTIDE SEQUENCE [LARGE SCALE GENOMIC DNA]</scope>
    <source>
        <strain evidence="2 3">SARL4B</strain>
    </source>
</reference>
<accession>U2F8E8</accession>
<dbReference type="GO" id="GO:0008675">
    <property type="term" value="F:2-dehydro-3-deoxy-phosphogluconate aldolase activity"/>
    <property type="evidence" value="ECO:0007669"/>
    <property type="project" value="UniProtKB-ARBA"/>
</dbReference>
<dbReference type="GO" id="GO:0008840">
    <property type="term" value="F:4-hydroxy-tetrahydrodipicolinate synthase activity"/>
    <property type="evidence" value="ECO:0007669"/>
    <property type="project" value="UniProtKB-EC"/>
</dbReference>
<dbReference type="InterPro" id="IPR013785">
    <property type="entry name" value="Aldolase_TIM"/>
</dbReference>
<evidence type="ECO:0000256" key="1">
    <source>
        <dbReference type="ARBA" id="ARBA00023239"/>
    </source>
</evidence>
<organism evidence="2 3">
    <name type="scientific">Halorhabdus tiamatea SARL4B</name>
    <dbReference type="NCBI Taxonomy" id="1033806"/>
    <lineage>
        <taxon>Archaea</taxon>
        <taxon>Methanobacteriati</taxon>
        <taxon>Methanobacteriota</taxon>
        <taxon>Stenosarchaea group</taxon>
        <taxon>Halobacteria</taxon>
        <taxon>Halobacteriales</taxon>
        <taxon>Haloarculaceae</taxon>
        <taxon>Halorhabdus</taxon>
    </lineage>
</organism>
<dbReference type="InterPro" id="IPR002220">
    <property type="entry name" value="DapA-like"/>
</dbReference>
<dbReference type="Gene3D" id="3.20.20.70">
    <property type="entry name" value="Aldolase class I"/>
    <property type="match status" value="1"/>
</dbReference>
<gene>
    <name evidence="2" type="ORF">HLRTI_003227</name>
</gene>
<dbReference type="PANTHER" id="PTHR12128">
    <property type="entry name" value="DIHYDRODIPICOLINATE SYNTHASE"/>
    <property type="match status" value="1"/>
</dbReference>
<protein>
    <submittedName>
        <fullName evidence="2">Dihydrodipicolinate synthase protein</fullName>
        <ecNumber evidence="2">4.3.3.7</ecNumber>
    </submittedName>
</protein>
<dbReference type="Proteomes" id="UP000003861">
    <property type="component" value="Unassembled WGS sequence"/>
</dbReference>
<sequence length="91" mass="9373">MPRHAPASGSADPLDLHGVIPPTITAFHDDESLDEAATAAHAEFVVEHGAHAVFPLGTNGEFPLLSAAERERVVEVVSTAVGDDVPVIAGV</sequence>
<dbReference type="AlphaFoldDB" id="U2F8E8"/>
<name>U2F8E8_9EURY</name>
<dbReference type="CDD" id="cd00408">
    <property type="entry name" value="DHDPS-like"/>
    <property type="match status" value="1"/>
</dbReference>
<dbReference type="PANTHER" id="PTHR12128:SF66">
    <property type="entry name" value="4-HYDROXY-2-OXOGLUTARATE ALDOLASE, MITOCHONDRIAL"/>
    <property type="match status" value="1"/>
</dbReference>